<organism evidence="3 4">
    <name type="scientific">Paenibacillus yanchengensis</name>
    <dbReference type="NCBI Taxonomy" id="2035833"/>
    <lineage>
        <taxon>Bacteria</taxon>
        <taxon>Bacillati</taxon>
        <taxon>Bacillota</taxon>
        <taxon>Bacilli</taxon>
        <taxon>Bacillales</taxon>
        <taxon>Paenibacillaceae</taxon>
        <taxon>Paenibacillus</taxon>
    </lineage>
</organism>
<evidence type="ECO:0000313" key="3">
    <source>
        <dbReference type="EMBL" id="MFD2114604.1"/>
    </source>
</evidence>
<name>A0ABW4YGH5_9BACL</name>
<feature type="chain" id="PRO_5046401139" evidence="2">
    <location>
        <begin position="22"/>
        <end position="492"/>
    </location>
</feature>
<gene>
    <name evidence="3" type="ORF">ACFSJH_02435</name>
</gene>
<dbReference type="Proteomes" id="UP001597362">
    <property type="component" value="Unassembled WGS sequence"/>
</dbReference>
<dbReference type="InterPro" id="IPR006059">
    <property type="entry name" value="SBP"/>
</dbReference>
<evidence type="ECO:0000313" key="4">
    <source>
        <dbReference type="Proteomes" id="UP001597362"/>
    </source>
</evidence>
<feature type="compositionally biased region" description="Polar residues" evidence="1">
    <location>
        <begin position="28"/>
        <end position="44"/>
    </location>
</feature>
<dbReference type="Pfam" id="PF01547">
    <property type="entry name" value="SBP_bac_1"/>
    <property type="match status" value="1"/>
</dbReference>
<feature type="signal peptide" evidence="2">
    <location>
        <begin position="1"/>
        <end position="21"/>
    </location>
</feature>
<sequence length="492" mass="53832">MKKIRVYVLLLTITMLVSLLAACGGKSTNTPAPSNATQQPSETNSNKDKEKEKDAEPTKDTITALLPPVSANYQARFADMEKEFNELYPHLTLKIEPASWEDMTQKLDTQVNAGSPPDIAWIGAASVSKYANLDVLIDINPALTSEMKADFDEVPLQYFQLGDAQYGFPAYMAVHSIGGNKAFMEEAGIDWKAVQQNGWTFDEYREAIKKGIVKNDKGETTRYGFVFATSGVTSKDYLSIMAKSAGIPEYFDNDLKFTYTSKNFLGLLEALRTMIDDGSMPKELSSIDAGKRWNMFLTGQTMITGKGLASFENSARLNNEKIKANDGSAVADSIEAEYIPLPVPTFNGAEYIPTTVVDGYIALRGKKEPTGEHVNNIALAMYYLSSGAVAANYSNELFLAPVTETARNAAVIEEYPRNEDNVKADEIMMSKAVAARTDIPTDKAAEAIKIETEVIIPKLQALLANEITPQQMYDAVKTAAIKSFGEAGIVVD</sequence>
<dbReference type="PANTHER" id="PTHR43649:SF12">
    <property type="entry name" value="DIACETYLCHITOBIOSE BINDING PROTEIN DASA"/>
    <property type="match status" value="1"/>
</dbReference>
<dbReference type="PANTHER" id="PTHR43649">
    <property type="entry name" value="ARABINOSE-BINDING PROTEIN-RELATED"/>
    <property type="match status" value="1"/>
</dbReference>
<dbReference type="RefSeq" id="WP_377769617.1">
    <property type="nucleotide sequence ID" value="NZ_JBHUHO010000007.1"/>
</dbReference>
<dbReference type="Gene3D" id="3.40.190.10">
    <property type="entry name" value="Periplasmic binding protein-like II"/>
    <property type="match status" value="1"/>
</dbReference>
<dbReference type="SUPFAM" id="SSF53850">
    <property type="entry name" value="Periplasmic binding protein-like II"/>
    <property type="match status" value="1"/>
</dbReference>
<dbReference type="EMBL" id="JBHUHO010000007">
    <property type="protein sequence ID" value="MFD2114604.1"/>
    <property type="molecule type" value="Genomic_DNA"/>
</dbReference>
<evidence type="ECO:0000256" key="1">
    <source>
        <dbReference type="SAM" id="MobiDB-lite"/>
    </source>
</evidence>
<dbReference type="InterPro" id="IPR050490">
    <property type="entry name" value="Bact_solute-bd_prot1"/>
</dbReference>
<feature type="region of interest" description="Disordered" evidence="1">
    <location>
        <begin position="28"/>
        <end position="60"/>
    </location>
</feature>
<proteinExistence type="predicted"/>
<dbReference type="PROSITE" id="PS51257">
    <property type="entry name" value="PROKAR_LIPOPROTEIN"/>
    <property type="match status" value="1"/>
</dbReference>
<reference evidence="4" key="1">
    <citation type="journal article" date="2019" name="Int. J. Syst. Evol. Microbiol.">
        <title>The Global Catalogue of Microorganisms (GCM) 10K type strain sequencing project: providing services to taxonomists for standard genome sequencing and annotation.</title>
        <authorList>
            <consortium name="The Broad Institute Genomics Platform"/>
            <consortium name="The Broad Institute Genome Sequencing Center for Infectious Disease"/>
            <person name="Wu L."/>
            <person name="Ma J."/>
        </authorList>
    </citation>
    <scope>NUCLEOTIDE SEQUENCE [LARGE SCALE GENOMIC DNA]</scope>
    <source>
        <strain evidence="4">GH52</strain>
    </source>
</reference>
<feature type="compositionally biased region" description="Basic and acidic residues" evidence="1">
    <location>
        <begin position="45"/>
        <end position="59"/>
    </location>
</feature>
<evidence type="ECO:0000256" key="2">
    <source>
        <dbReference type="SAM" id="SignalP"/>
    </source>
</evidence>
<keyword evidence="2" id="KW-0732">Signal</keyword>
<protein>
    <submittedName>
        <fullName evidence="3">ABC transporter substrate-binding protein</fullName>
    </submittedName>
</protein>
<keyword evidence="4" id="KW-1185">Reference proteome</keyword>
<comment type="caution">
    <text evidence="3">The sequence shown here is derived from an EMBL/GenBank/DDBJ whole genome shotgun (WGS) entry which is preliminary data.</text>
</comment>
<accession>A0ABW4YGH5</accession>